<evidence type="ECO:0000313" key="1">
    <source>
        <dbReference type="EMBL" id="GAV09208.1"/>
    </source>
</evidence>
<evidence type="ECO:0000313" key="2">
    <source>
        <dbReference type="Proteomes" id="UP000186922"/>
    </source>
</evidence>
<accession>A0A1D1W9Z0</accession>
<reference evidence="1 2" key="1">
    <citation type="journal article" date="2016" name="Nat. Commun.">
        <title>Extremotolerant tardigrade genome and improved radiotolerance of human cultured cells by tardigrade-unique protein.</title>
        <authorList>
            <person name="Hashimoto T."/>
            <person name="Horikawa D.D."/>
            <person name="Saito Y."/>
            <person name="Kuwahara H."/>
            <person name="Kozuka-Hata H."/>
            <person name="Shin-I T."/>
            <person name="Minakuchi Y."/>
            <person name="Ohishi K."/>
            <person name="Motoyama A."/>
            <person name="Aizu T."/>
            <person name="Enomoto A."/>
            <person name="Kondo K."/>
            <person name="Tanaka S."/>
            <person name="Hara Y."/>
            <person name="Koshikawa S."/>
            <person name="Sagara H."/>
            <person name="Miura T."/>
            <person name="Yokobori S."/>
            <person name="Miyagawa K."/>
            <person name="Suzuki Y."/>
            <person name="Kubo T."/>
            <person name="Oyama M."/>
            <person name="Kohara Y."/>
            <person name="Fujiyama A."/>
            <person name="Arakawa K."/>
            <person name="Katayama T."/>
            <person name="Toyoda A."/>
            <person name="Kunieda T."/>
        </authorList>
    </citation>
    <scope>NUCLEOTIDE SEQUENCE [LARGE SCALE GENOMIC DNA]</scope>
    <source>
        <strain evidence="1 2">YOKOZUNA-1</strain>
    </source>
</reference>
<protein>
    <submittedName>
        <fullName evidence="1">Uncharacterized protein</fullName>
    </submittedName>
</protein>
<keyword evidence="2" id="KW-1185">Reference proteome</keyword>
<comment type="caution">
    <text evidence="1">The sequence shown here is derived from an EMBL/GenBank/DDBJ whole genome shotgun (WGS) entry which is preliminary data.</text>
</comment>
<dbReference type="Proteomes" id="UP000186922">
    <property type="component" value="Unassembled WGS sequence"/>
</dbReference>
<dbReference type="AlphaFoldDB" id="A0A1D1W9Z0"/>
<organism evidence="1 2">
    <name type="scientific">Ramazzottius varieornatus</name>
    <name type="common">Water bear</name>
    <name type="synonym">Tardigrade</name>
    <dbReference type="NCBI Taxonomy" id="947166"/>
    <lineage>
        <taxon>Eukaryota</taxon>
        <taxon>Metazoa</taxon>
        <taxon>Ecdysozoa</taxon>
        <taxon>Tardigrada</taxon>
        <taxon>Eutardigrada</taxon>
        <taxon>Parachela</taxon>
        <taxon>Hypsibioidea</taxon>
        <taxon>Ramazzottiidae</taxon>
        <taxon>Ramazzottius</taxon>
    </lineage>
</organism>
<gene>
    <name evidence="1" type="primary">RvY_18784</name>
    <name evidence="1" type="synonym">RvY_18784.2</name>
    <name evidence="1" type="ORF">RvY_18784-2</name>
</gene>
<dbReference type="EMBL" id="BDGG01000021">
    <property type="protein sequence ID" value="GAV09208.1"/>
    <property type="molecule type" value="Genomic_DNA"/>
</dbReference>
<sequence>MLCGRSGDAALLAAISCAENHQVQERRNKRDGKLWRVKGPMPQSLSWGQLRTALSAVRGASFHGTSGFGLVLRSPGQWMLLQRSQQETPQDDRLGTENRFTRVYEILKLFSPSPLSPSCCVALSRPLLTSAIYPRRSSWRDHSTEFPSIRSVKNIVRIVRYTVQYRRSSWSNMKLLMSLCLLLFWPYRASVRGGTTIISIFRVHTVLVLYKYLCSKW</sequence>
<name>A0A1D1W9Z0_RAMVA</name>
<proteinExistence type="predicted"/>